<dbReference type="PANTHER" id="PTHR26450">
    <property type="entry name" value="OLFACTORY RECEPTOR 56B1-RELATED"/>
    <property type="match status" value="1"/>
</dbReference>
<dbReference type="GeneID" id="115814964"/>
<feature type="transmembrane region" description="Helical" evidence="11">
    <location>
        <begin position="245"/>
        <end position="265"/>
    </location>
</feature>
<gene>
    <name evidence="14" type="primary">LOC115814964</name>
</gene>
<keyword evidence="3" id="KW-0716">Sensory transduction</keyword>
<dbReference type="SUPFAM" id="SSF81321">
    <property type="entry name" value="Family A G protein-coupled receptor-like"/>
    <property type="match status" value="1"/>
</dbReference>
<keyword evidence="5" id="KW-0552">Olfaction</keyword>
<dbReference type="PANTHER" id="PTHR26450:SF391">
    <property type="entry name" value="ODORANT RECEPTOR-RELATED"/>
    <property type="match status" value="1"/>
</dbReference>
<organism evidence="13 14">
    <name type="scientific">Chanos chanos</name>
    <name type="common">Milkfish</name>
    <name type="synonym">Mugil chanos</name>
    <dbReference type="NCBI Taxonomy" id="29144"/>
    <lineage>
        <taxon>Eukaryota</taxon>
        <taxon>Metazoa</taxon>
        <taxon>Chordata</taxon>
        <taxon>Craniata</taxon>
        <taxon>Vertebrata</taxon>
        <taxon>Euteleostomi</taxon>
        <taxon>Actinopterygii</taxon>
        <taxon>Neopterygii</taxon>
        <taxon>Teleostei</taxon>
        <taxon>Ostariophysi</taxon>
        <taxon>Gonorynchiformes</taxon>
        <taxon>Chanidae</taxon>
        <taxon>Chanos</taxon>
    </lineage>
</organism>
<evidence type="ECO:0000256" key="3">
    <source>
        <dbReference type="ARBA" id="ARBA00022606"/>
    </source>
</evidence>
<dbReference type="GO" id="GO:0005886">
    <property type="term" value="C:plasma membrane"/>
    <property type="evidence" value="ECO:0007669"/>
    <property type="project" value="UniProtKB-SubCell"/>
</dbReference>
<name>A0A6J2VLD0_CHACN</name>
<feature type="transmembrane region" description="Helical" evidence="11">
    <location>
        <begin position="271"/>
        <end position="291"/>
    </location>
</feature>
<feature type="transmembrane region" description="Helical" evidence="11">
    <location>
        <begin position="197"/>
        <end position="225"/>
    </location>
</feature>
<evidence type="ECO:0000256" key="5">
    <source>
        <dbReference type="ARBA" id="ARBA00022725"/>
    </source>
</evidence>
<feature type="transmembrane region" description="Helical" evidence="11">
    <location>
        <begin position="99"/>
        <end position="121"/>
    </location>
</feature>
<keyword evidence="7" id="KW-0297">G-protein coupled receptor</keyword>
<dbReference type="GO" id="GO:0004930">
    <property type="term" value="F:G protein-coupled receptor activity"/>
    <property type="evidence" value="ECO:0007669"/>
    <property type="project" value="UniProtKB-KW"/>
</dbReference>
<feature type="transmembrane region" description="Helical" evidence="11">
    <location>
        <begin position="26"/>
        <end position="49"/>
    </location>
</feature>
<dbReference type="GO" id="GO:0004984">
    <property type="term" value="F:olfactory receptor activity"/>
    <property type="evidence" value="ECO:0007669"/>
    <property type="project" value="InterPro"/>
</dbReference>
<evidence type="ECO:0000256" key="4">
    <source>
        <dbReference type="ARBA" id="ARBA00022692"/>
    </source>
</evidence>
<feature type="transmembrane region" description="Helical" evidence="11">
    <location>
        <begin position="61"/>
        <end position="79"/>
    </location>
</feature>
<keyword evidence="8 11" id="KW-0472">Membrane</keyword>
<evidence type="ECO:0000256" key="10">
    <source>
        <dbReference type="ARBA" id="ARBA00023224"/>
    </source>
</evidence>
<keyword evidence="9" id="KW-0675">Receptor</keyword>
<evidence type="ECO:0000256" key="7">
    <source>
        <dbReference type="ARBA" id="ARBA00023040"/>
    </source>
</evidence>
<dbReference type="PROSITE" id="PS50262">
    <property type="entry name" value="G_PROTEIN_RECEP_F1_2"/>
    <property type="match status" value="1"/>
</dbReference>
<evidence type="ECO:0000256" key="8">
    <source>
        <dbReference type="ARBA" id="ARBA00023136"/>
    </source>
</evidence>
<evidence type="ECO:0000256" key="9">
    <source>
        <dbReference type="ARBA" id="ARBA00023170"/>
    </source>
</evidence>
<dbReference type="InterPro" id="IPR050402">
    <property type="entry name" value="OR51/52/56-like"/>
</dbReference>
<keyword evidence="4 11" id="KW-0812">Transmembrane</keyword>
<accession>A0A6J2VLD0</accession>
<protein>
    <submittedName>
        <fullName evidence="14">Olfactory receptor 52D1-like</fullName>
    </submittedName>
</protein>
<dbReference type="RefSeq" id="XP_030633795.1">
    <property type="nucleotide sequence ID" value="XM_030777935.1"/>
</dbReference>
<evidence type="ECO:0000259" key="12">
    <source>
        <dbReference type="PROSITE" id="PS50262"/>
    </source>
</evidence>
<evidence type="ECO:0000313" key="13">
    <source>
        <dbReference type="Proteomes" id="UP000504632"/>
    </source>
</evidence>
<feature type="domain" description="G-protein coupled receptors family 1 profile" evidence="12">
    <location>
        <begin position="42"/>
        <end position="291"/>
    </location>
</feature>
<dbReference type="OrthoDB" id="5969463at2759"/>
<dbReference type="FunFam" id="1.20.1070.10:FF:000013">
    <property type="entry name" value="Olfactory receptor"/>
    <property type="match status" value="1"/>
</dbReference>
<dbReference type="PRINTS" id="PR00245">
    <property type="entry name" value="OLFACTORYR"/>
</dbReference>
<dbReference type="InParanoid" id="A0A6J2VLD0"/>
<keyword evidence="10" id="KW-0807">Transducer</keyword>
<keyword evidence="2" id="KW-1003">Cell membrane</keyword>
<proteinExistence type="predicted"/>
<dbReference type="InterPro" id="IPR000725">
    <property type="entry name" value="Olfact_rcpt"/>
</dbReference>
<sequence>MDTKASNFSFDVFYLTGFSDLQPYRALLFIPFFFIFLYTLTANGILVVIIATQRKLHAPMYLLVLAIALLCIVIPVIVVPRMLVSVLLNLNAISRKGCLIQLFAIHCTGCFQSTILLGMAIDRCFAICFPLRYNDFVNVRNSLIFASLFTLRNTLVIVVKAAMLGLKRFCKTDIIYHCFCEYTSVVNIACGDLSQNYIAGVVAFCLPTIDCVFIMISYIVIFVVIFKSPSGDSRQKAIHTCSTHLMTLSVAYFSIVTAFVGYRVSTIPRDIRVLTSFMYLLVPCMTNPVIYGVRTKEIRIHVVKFLKCNRISHV</sequence>
<evidence type="ECO:0000256" key="6">
    <source>
        <dbReference type="ARBA" id="ARBA00022989"/>
    </source>
</evidence>
<evidence type="ECO:0000256" key="11">
    <source>
        <dbReference type="SAM" id="Phobius"/>
    </source>
</evidence>
<evidence type="ECO:0000313" key="14">
    <source>
        <dbReference type="RefSeq" id="XP_030633795.1"/>
    </source>
</evidence>
<dbReference type="InterPro" id="IPR017452">
    <property type="entry name" value="GPCR_Rhodpsn_7TM"/>
</dbReference>
<keyword evidence="13" id="KW-1185">Reference proteome</keyword>
<dbReference type="AlphaFoldDB" id="A0A6J2VLD0"/>
<comment type="subcellular location">
    <subcellularLocation>
        <location evidence="1">Cell membrane</location>
        <topology evidence="1">Multi-pass membrane protein</topology>
    </subcellularLocation>
</comment>
<dbReference type="Proteomes" id="UP000504632">
    <property type="component" value="Chromosome 6"/>
</dbReference>
<dbReference type="Gene3D" id="1.20.1070.10">
    <property type="entry name" value="Rhodopsin 7-helix transmembrane proteins"/>
    <property type="match status" value="1"/>
</dbReference>
<feature type="transmembrane region" description="Helical" evidence="11">
    <location>
        <begin position="142"/>
        <end position="163"/>
    </location>
</feature>
<reference evidence="14" key="1">
    <citation type="submission" date="2025-08" db="UniProtKB">
        <authorList>
            <consortium name="RefSeq"/>
        </authorList>
    </citation>
    <scope>IDENTIFICATION</scope>
</reference>
<evidence type="ECO:0000256" key="1">
    <source>
        <dbReference type="ARBA" id="ARBA00004651"/>
    </source>
</evidence>
<evidence type="ECO:0000256" key="2">
    <source>
        <dbReference type="ARBA" id="ARBA00022475"/>
    </source>
</evidence>
<keyword evidence="6 11" id="KW-1133">Transmembrane helix</keyword>
<dbReference type="Pfam" id="PF13853">
    <property type="entry name" value="7tm_4"/>
    <property type="match status" value="1"/>
</dbReference>